<dbReference type="CDD" id="cd12432">
    <property type="entry name" value="RRM_ACINU"/>
    <property type="match status" value="1"/>
</dbReference>
<dbReference type="Pfam" id="PF02037">
    <property type="entry name" value="SAP"/>
    <property type="match status" value="1"/>
</dbReference>
<feature type="compositionally biased region" description="Basic and acidic residues" evidence="1">
    <location>
        <begin position="30"/>
        <end position="42"/>
    </location>
</feature>
<sequence length="595" mass="64439">MSYSDLKVNELRQLLKDRGIPSTGLTRKAQIVEELERNDAAKTEGGNELEEQSSSEREGLEGAIDDVGAETDPTEAPEQHDMNGAGATDHTTTQTRDGTSEEEVTPDTSGKLESEDIGEQSLAQEYDASTYAEQPSTAAISPQHSQAEEAALPVAETPTEPMDVVQPATLADEVSPLEGSATPEAIPADSRKRKRRSITPPPTEENIKKKLKAAGENVAKLAETDGNETFDQPPEIKQDTVIGDAPVPVEKEEQDEAQHNTAIPASTSGDARYVDDPKLDTGRDVTMEDDDTDVPPALHPATRALYISNLLRPIQKPTLESHLITLSTPADSSSDPGALDELHLDSLKTHAFARFTTIAAASRVRSRLHGRIWPNEGTRKPLEIDFIPESKMSEWIDVEGRDSGRRGDAKRWEVVYEDNADGDVNAELREVLLGSLKRQGSGFGGRDPSFHAEQQGAGMPGAPLGPRSDGRKHPGQAATAGPANYDRAPTKPVAKTAAFLDLDSRFPSTNSKPKLYFLPVDKELANRRFDAFDADTSREWDGNTDGGGPGGQLRRYTFEDGDRIVDGGVDFGHFGRNKVGGDRFRPGGRRGGRGR</sequence>
<dbReference type="InterPro" id="IPR003034">
    <property type="entry name" value="SAP_dom"/>
</dbReference>
<dbReference type="PANTHER" id="PTHR47031:SF3">
    <property type="entry name" value="SAP DOMAIN-CONTAINING PROTEIN"/>
    <property type="match status" value="1"/>
</dbReference>
<dbReference type="InterPro" id="IPR034257">
    <property type="entry name" value="Acinus_RRM"/>
</dbReference>
<feature type="compositionally biased region" description="Polar residues" evidence="1">
    <location>
        <begin position="259"/>
        <end position="269"/>
    </location>
</feature>
<protein>
    <recommendedName>
        <fullName evidence="2">SAP domain-containing protein</fullName>
    </recommendedName>
</protein>
<keyword evidence="4" id="KW-1185">Reference proteome</keyword>
<dbReference type="EMBL" id="MU003811">
    <property type="protein sequence ID" value="KAF2719471.1"/>
    <property type="molecule type" value="Genomic_DNA"/>
</dbReference>
<feature type="compositionally biased region" description="Low complexity" evidence="1">
    <location>
        <begin position="84"/>
        <end position="97"/>
    </location>
</feature>
<reference evidence="3" key="1">
    <citation type="journal article" date="2020" name="Stud. Mycol.">
        <title>101 Dothideomycetes genomes: a test case for predicting lifestyles and emergence of pathogens.</title>
        <authorList>
            <person name="Haridas S."/>
            <person name="Albert R."/>
            <person name="Binder M."/>
            <person name="Bloem J."/>
            <person name="Labutti K."/>
            <person name="Salamov A."/>
            <person name="Andreopoulos B."/>
            <person name="Baker S."/>
            <person name="Barry K."/>
            <person name="Bills G."/>
            <person name="Bluhm B."/>
            <person name="Cannon C."/>
            <person name="Castanera R."/>
            <person name="Culley D."/>
            <person name="Daum C."/>
            <person name="Ezra D."/>
            <person name="Gonzalez J."/>
            <person name="Henrissat B."/>
            <person name="Kuo A."/>
            <person name="Liang C."/>
            <person name="Lipzen A."/>
            <person name="Lutzoni F."/>
            <person name="Magnuson J."/>
            <person name="Mondo S."/>
            <person name="Nolan M."/>
            <person name="Ohm R."/>
            <person name="Pangilinan J."/>
            <person name="Park H.-J."/>
            <person name="Ramirez L."/>
            <person name="Alfaro M."/>
            <person name="Sun H."/>
            <person name="Tritt A."/>
            <person name="Yoshinaga Y."/>
            <person name="Zwiers L.-H."/>
            <person name="Turgeon B."/>
            <person name="Goodwin S."/>
            <person name="Spatafora J."/>
            <person name="Crous P."/>
            <person name="Grigoriev I."/>
        </authorList>
    </citation>
    <scope>NUCLEOTIDE SEQUENCE</scope>
    <source>
        <strain evidence="3">CBS 116435</strain>
    </source>
</reference>
<evidence type="ECO:0000256" key="1">
    <source>
        <dbReference type="SAM" id="MobiDB-lite"/>
    </source>
</evidence>
<feature type="compositionally biased region" description="Basic residues" evidence="1">
    <location>
        <begin position="586"/>
        <end position="595"/>
    </location>
</feature>
<name>A0A9P4Q6Y3_9PEZI</name>
<dbReference type="AlphaFoldDB" id="A0A9P4Q6Y3"/>
<accession>A0A9P4Q6Y3</accession>
<dbReference type="Proteomes" id="UP000799441">
    <property type="component" value="Unassembled WGS sequence"/>
</dbReference>
<evidence type="ECO:0000313" key="4">
    <source>
        <dbReference type="Proteomes" id="UP000799441"/>
    </source>
</evidence>
<dbReference type="InterPro" id="IPR036361">
    <property type="entry name" value="SAP_dom_sf"/>
</dbReference>
<dbReference type="PANTHER" id="PTHR47031">
    <property type="entry name" value="SAP DNA-BINDING DOMAIN-CONTAINING PROTEIN"/>
    <property type="match status" value="1"/>
</dbReference>
<evidence type="ECO:0000259" key="2">
    <source>
        <dbReference type="Pfam" id="PF02037"/>
    </source>
</evidence>
<comment type="caution">
    <text evidence="3">The sequence shown here is derived from an EMBL/GenBank/DDBJ whole genome shotgun (WGS) entry which is preliminary data.</text>
</comment>
<feature type="compositionally biased region" description="Polar residues" evidence="1">
    <location>
        <begin position="131"/>
        <end position="145"/>
    </location>
</feature>
<feature type="domain" description="SAP" evidence="2">
    <location>
        <begin position="3"/>
        <end position="33"/>
    </location>
</feature>
<organism evidence="3 4">
    <name type="scientific">Polychaeton citri CBS 116435</name>
    <dbReference type="NCBI Taxonomy" id="1314669"/>
    <lineage>
        <taxon>Eukaryota</taxon>
        <taxon>Fungi</taxon>
        <taxon>Dikarya</taxon>
        <taxon>Ascomycota</taxon>
        <taxon>Pezizomycotina</taxon>
        <taxon>Dothideomycetes</taxon>
        <taxon>Dothideomycetidae</taxon>
        <taxon>Capnodiales</taxon>
        <taxon>Capnodiaceae</taxon>
        <taxon>Polychaeton</taxon>
    </lineage>
</organism>
<gene>
    <name evidence="3" type="ORF">K431DRAFT_286763</name>
</gene>
<dbReference type="Gene3D" id="1.10.720.30">
    <property type="entry name" value="SAP domain"/>
    <property type="match status" value="1"/>
</dbReference>
<feature type="compositionally biased region" description="Acidic residues" evidence="1">
    <location>
        <begin position="63"/>
        <end position="75"/>
    </location>
</feature>
<proteinExistence type="predicted"/>
<evidence type="ECO:0000313" key="3">
    <source>
        <dbReference type="EMBL" id="KAF2719471.1"/>
    </source>
</evidence>
<feature type="region of interest" description="Disordered" evidence="1">
    <location>
        <begin position="15"/>
        <end position="212"/>
    </location>
</feature>
<feature type="region of interest" description="Disordered" evidence="1">
    <location>
        <begin position="439"/>
        <end position="489"/>
    </location>
</feature>
<feature type="region of interest" description="Disordered" evidence="1">
    <location>
        <begin position="576"/>
        <end position="595"/>
    </location>
</feature>
<feature type="region of interest" description="Disordered" evidence="1">
    <location>
        <begin position="252"/>
        <end position="276"/>
    </location>
</feature>
<dbReference type="OrthoDB" id="5348404at2759"/>